<gene>
    <name evidence="1" type="ORF">RCL2_000833400</name>
</gene>
<evidence type="ECO:0000313" key="1">
    <source>
        <dbReference type="EMBL" id="GES81073.1"/>
    </source>
</evidence>
<dbReference type="EMBL" id="BLAL01000053">
    <property type="protein sequence ID" value="GES81073.1"/>
    <property type="molecule type" value="Genomic_DNA"/>
</dbReference>
<reference evidence="1" key="1">
    <citation type="submission" date="2019-10" db="EMBL/GenBank/DDBJ databases">
        <title>Conservation and host-specific expression of non-tandemly repeated heterogenous ribosome RNA gene in arbuscular mycorrhizal fungi.</title>
        <authorList>
            <person name="Maeda T."/>
            <person name="Kobayashi Y."/>
            <person name="Nakagawa T."/>
            <person name="Ezawa T."/>
            <person name="Yamaguchi K."/>
            <person name="Bino T."/>
            <person name="Nishimoto Y."/>
            <person name="Shigenobu S."/>
            <person name="Kawaguchi M."/>
        </authorList>
    </citation>
    <scope>NUCLEOTIDE SEQUENCE</scope>
    <source>
        <strain evidence="1">HR1</strain>
    </source>
</reference>
<name>A0A8H3L871_9GLOM</name>
<protein>
    <submittedName>
        <fullName evidence="1">Uncharacterized protein</fullName>
    </submittedName>
</protein>
<comment type="caution">
    <text evidence="1">The sequence shown here is derived from an EMBL/GenBank/DDBJ whole genome shotgun (WGS) entry which is preliminary data.</text>
</comment>
<evidence type="ECO:0000313" key="2">
    <source>
        <dbReference type="Proteomes" id="UP000615446"/>
    </source>
</evidence>
<dbReference type="AlphaFoldDB" id="A0A8H3L871"/>
<sequence length="109" mass="12594">MKNALFLEPKNDVLVEDIREDIHKKSGIKSVNIPSSLLWEKIEYCFDTGSKTYSNSKVPLYLLELKSGVYLIIQYLHHHHQFSRGQGPLMPRDVLMQGSFALAVFFLRL</sequence>
<accession>A0A8H3L871</accession>
<proteinExistence type="predicted"/>
<organism evidence="1 2">
    <name type="scientific">Rhizophagus clarus</name>
    <dbReference type="NCBI Taxonomy" id="94130"/>
    <lineage>
        <taxon>Eukaryota</taxon>
        <taxon>Fungi</taxon>
        <taxon>Fungi incertae sedis</taxon>
        <taxon>Mucoromycota</taxon>
        <taxon>Glomeromycotina</taxon>
        <taxon>Glomeromycetes</taxon>
        <taxon>Glomerales</taxon>
        <taxon>Glomeraceae</taxon>
        <taxon>Rhizophagus</taxon>
    </lineage>
</organism>
<dbReference type="Proteomes" id="UP000615446">
    <property type="component" value="Unassembled WGS sequence"/>
</dbReference>